<evidence type="ECO:0000256" key="1">
    <source>
        <dbReference type="SAM" id="MobiDB-lite"/>
    </source>
</evidence>
<evidence type="ECO:0008006" key="4">
    <source>
        <dbReference type="Google" id="ProtNLM"/>
    </source>
</evidence>
<name>A0A919ALD5_9ACTN</name>
<evidence type="ECO:0000313" key="2">
    <source>
        <dbReference type="EMBL" id="GHF11396.1"/>
    </source>
</evidence>
<proteinExistence type="predicted"/>
<evidence type="ECO:0000313" key="3">
    <source>
        <dbReference type="Proteomes" id="UP000641386"/>
    </source>
</evidence>
<sequence>MLDTDALAQVRRTLEADGFHLDAREDGDRLHITVTADPGTCGDCLVPKDVLRQILRRALGIPAESIDVTYPNDSLGSYDPLGPSDALGPDATRVTREETAK</sequence>
<reference evidence="2" key="1">
    <citation type="journal article" date="2014" name="Int. J. Syst. Evol. Microbiol.">
        <title>Complete genome sequence of Corynebacterium casei LMG S-19264T (=DSM 44701T), isolated from a smear-ripened cheese.</title>
        <authorList>
            <consortium name="US DOE Joint Genome Institute (JGI-PGF)"/>
            <person name="Walter F."/>
            <person name="Albersmeier A."/>
            <person name="Kalinowski J."/>
            <person name="Ruckert C."/>
        </authorList>
    </citation>
    <scope>NUCLEOTIDE SEQUENCE</scope>
    <source>
        <strain evidence="2">JCM 3302</strain>
    </source>
</reference>
<feature type="region of interest" description="Disordered" evidence="1">
    <location>
        <begin position="73"/>
        <end position="101"/>
    </location>
</feature>
<dbReference type="EMBL" id="BNBC01000060">
    <property type="protein sequence ID" value="GHF11396.1"/>
    <property type="molecule type" value="Genomic_DNA"/>
</dbReference>
<keyword evidence="3" id="KW-1185">Reference proteome</keyword>
<organism evidence="2 3">
    <name type="scientific">Streptomyces spiralis</name>
    <dbReference type="NCBI Taxonomy" id="66376"/>
    <lineage>
        <taxon>Bacteria</taxon>
        <taxon>Bacillati</taxon>
        <taxon>Actinomycetota</taxon>
        <taxon>Actinomycetes</taxon>
        <taxon>Kitasatosporales</taxon>
        <taxon>Streptomycetaceae</taxon>
        <taxon>Streptomyces</taxon>
    </lineage>
</organism>
<dbReference type="AlphaFoldDB" id="A0A919ALD5"/>
<protein>
    <recommendedName>
        <fullName evidence="4">NifU family protein</fullName>
    </recommendedName>
</protein>
<reference evidence="2" key="2">
    <citation type="submission" date="2020-09" db="EMBL/GenBank/DDBJ databases">
        <authorList>
            <person name="Sun Q."/>
            <person name="Ohkuma M."/>
        </authorList>
    </citation>
    <scope>NUCLEOTIDE SEQUENCE</scope>
    <source>
        <strain evidence="2">JCM 3302</strain>
    </source>
</reference>
<gene>
    <name evidence="2" type="ORF">GCM10014715_78830</name>
</gene>
<comment type="caution">
    <text evidence="2">The sequence shown here is derived from an EMBL/GenBank/DDBJ whole genome shotgun (WGS) entry which is preliminary data.</text>
</comment>
<dbReference type="Proteomes" id="UP000641386">
    <property type="component" value="Unassembled WGS sequence"/>
</dbReference>
<accession>A0A919ALD5</accession>
<dbReference type="RefSeq" id="WP_189907594.1">
    <property type="nucleotide sequence ID" value="NZ_BNBC01000060.1"/>
</dbReference>